<feature type="chain" id="PRO_5015030849" evidence="1">
    <location>
        <begin position="21"/>
        <end position="118"/>
    </location>
</feature>
<dbReference type="WormBase" id="SRAE_2000495600">
    <property type="protein sequence ID" value="SRP06022"/>
    <property type="gene ID" value="WBGene00265203"/>
</dbReference>
<reference evidence="2" key="2">
    <citation type="submission" date="2014-09" db="EMBL/GenBank/DDBJ databases">
        <authorList>
            <person name="Aslett A.Martin."/>
        </authorList>
    </citation>
    <scope>NUCLEOTIDE SEQUENCE</scope>
    <source>
        <strain evidence="2">ED321 Heterogonic</strain>
    </source>
</reference>
<dbReference type="CTD" id="36382696"/>
<keyword evidence="1" id="KW-0732">Signal</keyword>
<sequence length="118" mass="13555">MKYTIVILLLFIPFNIYIHGAARFDAWEEVSIEDDKIKNYALKGLEEYKKTITEPLEFRRLIDAQKKVAADVRYRINFLGRVKGCPLGGGCTRRFRVKVIENSNGDLLSMEIILKASS</sequence>
<evidence type="ECO:0000256" key="1">
    <source>
        <dbReference type="SAM" id="SignalP"/>
    </source>
</evidence>
<dbReference type="WBParaSite" id="SRAE_2000495600.1">
    <property type="protein sequence ID" value="SRAE_2000495600.1"/>
    <property type="gene ID" value="WBGene00265203"/>
</dbReference>
<reference evidence="3" key="1">
    <citation type="submission" date="2014-09" db="EMBL/GenBank/DDBJ databases">
        <authorList>
            <person name="Martin A.A."/>
        </authorList>
    </citation>
    <scope>NUCLEOTIDE SEQUENCE</scope>
    <source>
        <strain evidence="3">ED321</strain>
    </source>
</reference>
<dbReference type="SUPFAM" id="SSF54403">
    <property type="entry name" value="Cystatin/monellin"/>
    <property type="match status" value="1"/>
</dbReference>
<reference evidence="4" key="3">
    <citation type="submission" date="2020-12" db="UniProtKB">
        <authorList>
            <consortium name="WormBaseParasite"/>
        </authorList>
    </citation>
    <scope>IDENTIFICATION</scope>
</reference>
<evidence type="ECO:0000313" key="5">
    <source>
        <dbReference type="WormBase" id="SRAE_2000495600"/>
    </source>
</evidence>
<organism evidence="2">
    <name type="scientific">Strongyloides ratti</name>
    <name type="common">Parasitic roundworm</name>
    <dbReference type="NCBI Taxonomy" id="34506"/>
    <lineage>
        <taxon>Eukaryota</taxon>
        <taxon>Metazoa</taxon>
        <taxon>Ecdysozoa</taxon>
        <taxon>Nematoda</taxon>
        <taxon>Chromadorea</taxon>
        <taxon>Rhabditida</taxon>
        <taxon>Tylenchina</taxon>
        <taxon>Panagrolaimomorpha</taxon>
        <taxon>Strongyloidoidea</taxon>
        <taxon>Strongyloididae</taxon>
        <taxon>Strongyloides</taxon>
    </lineage>
</organism>
<feature type="signal peptide" evidence="1">
    <location>
        <begin position="1"/>
        <end position="20"/>
    </location>
</feature>
<name>A0A090LKT8_STRRB</name>
<dbReference type="Gene3D" id="3.10.450.10">
    <property type="match status" value="1"/>
</dbReference>
<gene>
    <name evidence="2 4 5" type="ORF">SRAE_2000495600</name>
</gene>
<dbReference type="InterPro" id="IPR046350">
    <property type="entry name" value="Cystatin_sf"/>
</dbReference>
<proteinExistence type="predicted"/>
<accession>A0A090LKT8</accession>
<evidence type="ECO:0000313" key="4">
    <source>
        <dbReference type="WBParaSite" id="SRAE_2000495600.1"/>
    </source>
</evidence>
<keyword evidence="3" id="KW-1185">Reference proteome</keyword>
<dbReference type="EMBL" id="LN609529">
    <property type="protein sequence ID" value="CEF70323.1"/>
    <property type="molecule type" value="Genomic_DNA"/>
</dbReference>
<dbReference type="AlphaFoldDB" id="A0A090LKT8"/>
<dbReference type="Proteomes" id="UP000035682">
    <property type="component" value="Unplaced"/>
</dbReference>
<evidence type="ECO:0000313" key="2">
    <source>
        <dbReference type="EMBL" id="CEF70323.1"/>
    </source>
</evidence>
<evidence type="ECO:0000313" key="3">
    <source>
        <dbReference type="Proteomes" id="UP000035682"/>
    </source>
</evidence>
<protein>
    <submittedName>
        <fullName evidence="4">Cystatin domain-containing protein</fullName>
    </submittedName>
</protein>
<dbReference type="GeneID" id="36382696"/>
<dbReference type="RefSeq" id="XP_024509522.1">
    <property type="nucleotide sequence ID" value="XM_024643901.1"/>
</dbReference>